<keyword evidence="6" id="KW-0349">Heme</keyword>
<evidence type="ECO:0000256" key="11">
    <source>
        <dbReference type="ARBA" id="ARBA00023136"/>
    </source>
</evidence>
<evidence type="ECO:0000256" key="9">
    <source>
        <dbReference type="ARBA" id="ARBA00022989"/>
    </source>
</evidence>
<dbReference type="InterPro" id="IPR014314">
    <property type="entry name" value="Succ_DH_cytb556"/>
</dbReference>
<protein>
    <recommendedName>
        <fullName evidence="5">Succinate dehydrogenase cytochrome b556 subunit</fullName>
    </recommendedName>
</protein>
<comment type="caution">
    <text evidence="14">The sequence shown here is derived from an EMBL/GenBank/DDBJ whole genome shotgun (WGS) entry which is preliminary data.</text>
</comment>
<evidence type="ECO:0000256" key="4">
    <source>
        <dbReference type="ARBA" id="ARBA00007244"/>
    </source>
</evidence>
<sequence>MAAGHDAREAMFNGQRSDGSHVRRPISPHLQSYDMLQMTSALSISHRITGVAWTVGLIYMVWWLAAAASGPRAFGWVQWFSGSFLGVIVLAGLTVVAWFHTLNGIRHLVWDYGRGYDIPATYRSGRMVLIGTAVLTVVTWIVALVAWLR</sequence>
<feature type="transmembrane region" description="Helical" evidence="13">
    <location>
        <begin position="44"/>
        <end position="64"/>
    </location>
</feature>
<comment type="cofactor">
    <cofactor evidence="1">
        <name>heme</name>
        <dbReference type="ChEBI" id="CHEBI:30413"/>
    </cofactor>
</comment>
<organism evidence="14 15">
    <name type="scientific">Roseomonas elaeocarpi</name>
    <dbReference type="NCBI Taxonomy" id="907779"/>
    <lineage>
        <taxon>Bacteria</taxon>
        <taxon>Pseudomonadati</taxon>
        <taxon>Pseudomonadota</taxon>
        <taxon>Alphaproteobacteria</taxon>
        <taxon>Acetobacterales</taxon>
        <taxon>Roseomonadaceae</taxon>
        <taxon>Roseomonas</taxon>
    </lineage>
</organism>
<comment type="similarity">
    <text evidence="4">Belongs to the cytochrome b560 family.</text>
</comment>
<evidence type="ECO:0000256" key="8">
    <source>
        <dbReference type="ARBA" id="ARBA00022723"/>
    </source>
</evidence>
<comment type="function">
    <text evidence="2">Membrane-anchoring subunit of succinate dehydrogenase (SDH).</text>
</comment>
<evidence type="ECO:0000256" key="12">
    <source>
        <dbReference type="ARBA" id="ARBA00025912"/>
    </source>
</evidence>
<dbReference type="InterPro" id="IPR018495">
    <property type="entry name" value="Succ_DH_cyt_bsu_CS"/>
</dbReference>
<dbReference type="PANTHER" id="PTHR10978">
    <property type="entry name" value="SUCCINATE DEHYDROGENASE CYTOCHROME B560 SUBUNIT"/>
    <property type="match status" value="1"/>
</dbReference>
<evidence type="ECO:0000313" key="15">
    <source>
        <dbReference type="Proteomes" id="UP001589865"/>
    </source>
</evidence>
<dbReference type="Proteomes" id="UP001589865">
    <property type="component" value="Unassembled WGS sequence"/>
</dbReference>
<dbReference type="RefSeq" id="WP_377046457.1">
    <property type="nucleotide sequence ID" value="NZ_JBHLUN010000017.1"/>
</dbReference>
<evidence type="ECO:0000256" key="3">
    <source>
        <dbReference type="ARBA" id="ARBA00004141"/>
    </source>
</evidence>
<evidence type="ECO:0000256" key="1">
    <source>
        <dbReference type="ARBA" id="ARBA00001971"/>
    </source>
</evidence>
<keyword evidence="8" id="KW-0479">Metal-binding</keyword>
<dbReference type="PROSITE" id="PS01001">
    <property type="entry name" value="SDH_CYT_2"/>
    <property type="match status" value="1"/>
</dbReference>
<comment type="subunit">
    <text evidence="12">Part of an enzyme complex containing four subunits: a flavoprotein, an iron-sulfur protein, plus two membrane-anchoring proteins, SdhC and SdhD. The complex can form homotrimers.</text>
</comment>
<dbReference type="NCBIfam" id="TIGR02970">
    <property type="entry name" value="succ_dehyd_cytB"/>
    <property type="match status" value="1"/>
</dbReference>
<evidence type="ECO:0000256" key="7">
    <source>
        <dbReference type="ARBA" id="ARBA00022692"/>
    </source>
</evidence>
<keyword evidence="15" id="KW-1185">Reference proteome</keyword>
<evidence type="ECO:0000256" key="5">
    <source>
        <dbReference type="ARBA" id="ARBA00020076"/>
    </source>
</evidence>
<dbReference type="SUPFAM" id="SSF81343">
    <property type="entry name" value="Fumarate reductase respiratory complex transmembrane subunits"/>
    <property type="match status" value="1"/>
</dbReference>
<evidence type="ECO:0000256" key="13">
    <source>
        <dbReference type="SAM" id="Phobius"/>
    </source>
</evidence>
<evidence type="ECO:0000256" key="10">
    <source>
        <dbReference type="ARBA" id="ARBA00023004"/>
    </source>
</evidence>
<evidence type="ECO:0000313" key="14">
    <source>
        <dbReference type="EMBL" id="MFC0410702.1"/>
    </source>
</evidence>
<dbReference type="InterPro" id="IPR034804">
    <property type="entry name" value="SQR/QFR_C/D"/>
</dbReference>
<reference evidence="14 15" key="1">
    <citation type="submission" date="2024-09" db="EMBL/GenBank/DDBJ databases">
        <authorList>
            <person name="Sun Q."/>
            <person name="Mori K."/>
        </authorList>
    </citation>
    <scope>NUCLEOTIDE SEQUENCE [LARGE SCALE GENOMIC DNA]</scope>
    <source>
        <strain evidence="14 15">TBRC 5777</strain>
    </source>
</reference>
<dbReference type="PIRSF" id="PIRSF000178">
    <property type="entry name" value="SDH_cyt_b560"/>
    <property type="match status" value="1"/>
</dbReference>
<keyword evidence="10" id="KW-0408">Iron</keyword>
<dbReference type="InterPro" id="IPR000701">
    <property type="entry name" value="SuccDH_FuR_B_TM-su"/>
</dbReference>
<dbReference type="PANTHER" id="PTHR10978:SF5">
    <property type="entry name" value="SUCCINATE DEHYDROGENASE CYTOCHROME B560 SUBUNIT, MITOCHONDRIAL"/>
    <property type="match status" value="1"/>
</dbReference>
<evidence type="ECO:0000256" key="2">
    <source>
        <dbReference type="ARBA" id="ARBA00004050"/>
    </source>
</evidence>
<comment type="subcellular location">
    <subcellularLocation>
        <location evidence="3">Membrane</location>
        <topology evidence="3">Multi-pass membrane protein</topology>
    </subcellularLocation>
</comment>
<evidence type="ECO:0000256" key="6">
    <source>
        <dbReference type="ARBA" id="ARBA00022617"/>
    </source>
</evidence>
<name>A0ABV6JZG2_9PROT</name>
<keyword evidence="11 13" id="KW-0472">Membrane</keyword>
<dbReference type="CDD" id="cd03499">
    <property type="entry name" value="SQR_TypeC_SdhC"/>
    <property type="match status" value="1"/>
</dbReference>
<accession>A0ABV6JZG2</accession>
<keyword evidence="9 13" id="KW-1133">Transmembrane helix</keyword>
<dbReference type="Gene3D" id="1.20.1300.10">
    <property type="entry name" value="Fumarate reductase/succinate dehydrogenase, transmembrane subunit"/>
    <property type="match status" value="1"/>
</dbReference>
<dbReference type="Pfam" id="PF01127">
    <property type="entry name" value="Sdh_cyt"/>
    <property type="match status" value="1"/>
</dbReference>
<feature type="transmembrane region" description="Helical" evidence="13">
    <location>
        <begin position="76"/>
        <end position="99"/>
    </location>
</feature>
<gene>
    <name evidence="14" type="primary">sdhC</name>
    <name evidence="14" type="ORF">ACFFGY_20835</name>
</gene>
<dbReference type="EMBL" id="JBHLUN010000017">
    <property type="protein sequence ID" value="MFC0410702.1"/>
    <property type="molecule type" value="Genomic_DNA"/>
</dbReference>
<keyword evidence="7 13" id="KW-0812">Transmembrane</keyword>
<proteinExistence type="inferred from homology"/>
<feature type="transmembrane region" description="Helical" evidence="13">
    <location>
        <begin position="128"/>
        <end position="148"/>
    </location>
</feature>